<dbReference type="Pfam" id="PF20431">
    <property type="entry name" value="E_motif"/>
    <property type="match status" value="1"/>
</dbReference>
<organism evidence="5 6">
    <name type="scientific">Papaver atlanticum</name>
    <dbReference type="NCBI Taxonomy" id="357466"/>
    <lineage>
        <taxon>Eukaryota</taxon>
        <taxon>Viridiplantae</taxon>
        <taxon>Streptophyta</taxon>
        <taxon>Embryophyta</taxon>
        <taxon>Tracheophyta</taxon>
        <taxon>Spermatophyta</taxon>
        <taxon>Magnoliopsida</taxon>
        <taxon>Ranunculales</taxon>
        <taxon>Papaveraceae</taxon>
        <taxon>Papaveroideae</taxon>
        <taxon>Papaver</taxon>
    </lineage>
</organism>
<dbReference type="Pfam" id="PF13041">
    <property type="entry name" value="PPR_2"/>
    <property type="match status" value="1"/>
</dbReference>
<dbReference type="InterPro" id="IPR046848">
    <property type="entry name" value="E_motif"/>
</dbReference>
<dbReference type="FunFam" id="1.25.40.10:FF:000205">
    <property type="entry name" value="Pentatricopeptide repeat-containing protein, mitochondrial"/>
    <property type="match status" value="1"/>
</dbReference>
<dbReference type="FunFam" id="1.25.40.10:FF:000515">
    <property type="entry name" value="Pentatricopeptide repeat-containing protein chloroplastic"/>
    <property type="match status" value="1"/>
</dbReference>
<evidence type="ECO:0000256" key="1">
    <source>
        <dbReference type="ARBA" id="ARBA00022737"/>
    </source>
</evidence>
<dbReference type="Pfam" id="PF01535">
    <property type="entry name" value="PPR"/>
    <property type="match status" value="9"/>
</dbReference>
<dbReference type="InterPro" id="IPR032867">
    <property type="entry name" value="DYW_dom"/>
</dbReference>
<dbReference type="FunFam" id="1.25.40.10:FF:001359">
    <property type="entry name" value="Pentatricopeptide repeat-containing protein At3g57430, chloroplastic"/>
    <property type="match status" value="1"/>
</dbReference>
<dbReference type="Gene3D" id="1.25.40.10">
    <property type="entry name" value="Tetratricopeptide repeat domain"/>
    <property type="match status" value="5"/>
</dbReference>
<dbReference type="InterPro" id="IPR011990">
    <property type="entry name" value="TPR-like_helical_dom_sf"/>
</dbReference>
<evidence type="ECO:0000259" key="4">
    <source>
        <dbReference type="Pfam" id="PF14432"/>
    </source>
</evidence>
<evidence type="ECO:0000256" key="2">
    <source>
        <dbReference type="ARBA" id="ARBA00061659"/>
    </source>
</evidence>
<evidence type="ECO:0000256" key="3">
    <source>
        <dbReference type="PROSITE-ProRule" id="PRU00708"/>
    </source>
</evidence>
<dbReference type="InterPro" id="IPR046960">
    <property type="entry name" value="PPR_At4g14850-like_plant"/>
</dbReference>
<dbReference type="GO" id="GO:0005739">
    <property type="term" value="C:mitochondrion"/>
    <property type="evidence" value="ECO:0007669"/>
    <property type="project" value="UniProtKB-ARBA"/>
</dbReference>
<dbReference type="GO" id="GO:0008270">
    <property type="term" value="F:zinc ion binding"/>
    <property type="evidence" value="ECO:0007669"/>
    <property type="project" value="InterPro"/>
</dbReference>
<evidence type="ECO:0000313" key="6">
    <source>
        <dbReference type="Proteomes" id="UP001202328"/>
    </source>
</evidence>
<dbReference type="Pfam" id="PF14432">
    <property type="entry name" value="DYW_deaminase"/>
    <property type="match status" value="1"/>
</dbReference>
<dbReference type="FunFam" id="1.25.40.10:FF:001178">
    <property type="entry name" value="Pentatricopeptide repeat-containing protein, chloroplastic"/>
    <property type="match status" value="1"/>
</dbReference>
<accession>A0AAD4SAN6</accession>
<dbReference type="NCBIfam" id="TIGR00756">
    <property type="entry name" value="PPR"/>
    <property type="match status" value="6"/>
</dbReference>
<feature type="repeat" description="PPR" evidence="3">
    <location>
        <begin position="78"/>
        <end position="112"/>
    </location>
</feature>
<evidence type="ECO:0000313" key="5">
    <source>
        <dbReference type="EMBL" id="KAI3874342.1"/>
    </source>
</evidence>
<dbReference type="InterPro" id="IPR002885">
    <property type="entry name" value="PPR_rpt"/>
</dbReference>
<dbReference type="PROSITE" id="PS51375">
    <property type="entry name" value="PPR"/>
    <property type="match status" value="4"/>
</dbReference>
<comment type="caution">
    <text evidence="5">The sequence shown here is derived from an EMBL/GenBank/DDBJ whole genome shotgun (WGS) entry which is preliminary data.</text>
</comment>
<dbReference type="GO" id="GO:0009451">
    <property type="term" value="P:RNA modification"/>
    <property type="evidence" value="ECO:0007669"/>
    <property type="project" value="InterPro"/>
</dbReference>
<protein>
    <recommendedName>
        <fullName evidence="4">DYW domain-containing protein</fullName>
    </recommendedName>
</protein>
<dbReference type="PANTHER" id="PTHR47926:SF514">
    <property type="entry name" value="TETRATRICOPEPTIDE-LIKE HELICAL DOMAIN SUPERFAMILY, DYW DOMAIN-CONTAINING PROTEIN"/>
    <property type="match status" value="1"/>
</dbReference>
<dbReference type="EMBL" id="JAJJMB010012665">
    <property type="protein sequence ID" value="KAI3874342.1"/>
    <property type="molecule type" value="Genomic_DNA"/>
</dbReference>
<comment type="similarity">
    <text evidence="2">Belongs to the PPR family. PCMP-E subfamily.</text>
</comment>
<keyword evidence="1" id="KW-0677">Repeat</keyword>
<dbReference type="FunFam" id="1.25.40.10:FF:000196">
    <property type="entry name" value="Pentatricopeptide repeat-containing protein At4g14850"/>
    <property type="match status" value="1"/>
</dbReference>
<reference evidence="5" key="1">
    <citation type="submission" date="2022-04" db="EMBL/GenBank/DDBJ databases">
        <title>A functionally conserved STORR gene fusion in Papaver species that diverged 16.8 million years ago.</title>
        <authorList>
            <person name="Catania T."/>
        </authorList>
    </citation>
    <scope>NUCLEOTIDE SEQUENCE</scope>
    <source>
        <strain evidence="5">S-188037</strain>
    </source>
</reference>
<feature type="domain" description="DYW" evidence="4">
    <location>
        <begin position="725"/>
        <end position="766"/>
    </location>
</feature>
<feature type="repeat" description="PPR" evidence="3">
    <location>
        <begin position="181"/>
        <end position="215"/>
    </location>
</feature>
<gene>
    <name evidence="5" type="ORF">MKW98_016696</name>
</gene>
<feature type="repeat" description="PPR" evidence="3">
    <location>
        <begin position="385"/>
        <end position="415"/>
    </location>
</feature>
<proteinExistence type="inferred from homology"/>
<dbReference type="AlphaFoldDB" id="A0AAD4SAN6"/>
<sequence length="962" mass="107132">MINIVDTPPPDNFVFPALLKAISALQDLDFGKQIHGSVIKLGYHSSSVTVANTLIHMYGKCGEIGDVYQVFDRIPQRDQVSWNSMISALCKFEEWESTLEAFRVMQLQNAEPSSFTLVSVALACSYLNKYDGLRLGKQIHGYSLRTWDDKTFTNNALIAMYSKLGRVDYSKSLFEQFENRDMVSWNAVISSLTQNDRFEEALVLFRLMVSEGVKPDVVTFASVLPACAHLEKLEIGKEIHAYTLRNDDIIANSFVGSALVDMYCNCGQVRSGRRVFDGITERRIGLWNAMIAGYAQKGFEEEALRLFIEMEVVAGLHSNPTTMASVLPAWVHCKSFSKKEAIHGYAVKRGFEGDRYVQNALMDMYSRLGKLDISMKIFNTMKVRDLVSWNTMITGYVISGHHDDALLLVRKMQRVREAKKGKEDDFEESEKIIYKPNSITLMTVLPSCASLAALAKGKEIHAYAIRIALASDVAVGSALVDMYAKCGCLNLSRRVFDKLSKRNIITWNVLIMAYGMHGQGEEAVELFRQITKKRDLNGEVVKPNEVTFIALFAACSHSRMVSEGLDLFKRMKSEYGVEPIPDHYACIVDLLGRAGRLDEAYELITSMPSDSDKSGAWSSLLGSCRIHNNVKLGDIAAENLFLLEPDVASHYVLLSNIYSSAGLWEKAMDLRKKMKEVGIKKDPGCSWIEFDGEVHKFLAGDFAHPQSDQLHSYLEGLTMKMRKEGYVPDTSCVLHNINEEEKEYLLCGHSEKLAIAFGILNTPPDSITSRMVPVLVEIIGERKMKTIFLLQELEFLINGGGSSVDVKEEGFFGEEDNIKAGGSEVLYVQMQQKKPMDKYIQISDKLPSISVEELSISVGESVLVGIIGPDRHFTKIMACGRMNSKILGLKGVLSMFGKIPLVVKKILLTSHRYCETGIVILCRLVTVASGAASGKPLEYDVGGPHVSVPTAECLEVEETCLA</sequence>
<keyword evidence="6" id="KW-1185">Reference proteome</keyword>
<dbReference type="GO" id="GO:0003723">
    <property type="term" value="F:RNA binding"/>
    <property type="evidence" value="ECO:0007669"/>
    <property type="project" value="InterPro"/>
</dbReference>
<dbReference type="PANTHER" id="PTHR47926">
    <property type="entry name" value="PENTATRICOPEPTIDE REPEAT-CONTAINING PROTEIN"/>
    <property type="match status" value="1"/>
</dbReference>
<feature type="repeat" description="PPR" evidence="3">
    <location>
        <begin position="503"/>
        <end position="533"/>
    </location>
</feature>
<dbReference type="Proteomes" id="UP001202328">
    <property type="component" value="Unassembled WGS sequence"/>
</dbReference>
<name>A0AAD4SAN6_9MAGN</name>